<feature type="domain" description="Potassium channel tetramerisation-type BTB" evidence="1">
    <location>
        <begin position="25"/>
        <end position="78"/>
    </location>
</feature>
<dbReference type="GO" id="GO:0051260">
    <property type="term" value="P:protein homooligomerization"/>
    <property type="evidence" value="ECO:0007669"/>
    <property type="project" value="InterPro"/>
</dbReference>
<dbReference type="InterPro" id="IPR011333">
    <property type="entry name" value="SKP1/BTB/POZ_sf"/>
</dbReference>
<evidence type="ECO:0000313" key="3">
    <source>
        <dbReference type="Proteomes" id="UP000789831"/>
    </source>
</evidence>
<proteinExistence type="predicted"/>
<reference evidence="2" key="1">
    <citation type="submission" date="2021-06" db="EMBL/GenBank/DDBJ databases">
        <authorList>
            <person name="Kallberg Y."/>
            <person name="Tangrot J."/>
            <person name="Rosling A."/>
        </authorList>
    </citation>
    <scope>NUCLEOTIDE SEQUENCE</scope>
    <source>
        <strain evidence="2">MT106</strain>
    </source>
</reference>
<sequence length="81" mass="9462">MLSKIDIIIQAGTSSSETETTNPSHEMLRSTLAAYPETTFGEMLKEPPKEVVEHKEYFFYRNGEAFGFIMQFYREGKIKWF</sequence>
<dbReference type="Pfam" id="PF02214">
    <property type="entry name" value="BTB_2"/>
    <property type="match status" value="1"/>
</dbReference>
<evidence type="ECO:0000313" key="2">
    <source>
        <dbReference type="EMBL" id="CAG8585805.1"/>
    </source>
</evidence>
<dbReference type="SUPFAM" id="SSF54695">
    <property type="entry name" value="POZ domain"/>
    <property type="match status" value="1"/>
</dbReference>
<accession>A0A9N9G6Y9</accession>
<organism evidence="2 3">
    <name type="scientific">Ambispora gerdemannii</name>
    <dbReference type="NCBI Taxonomy" id="144530"/>
    <lineage>
        <taxon>Eukaryota</taxon>
        <taxon>Fungi</taxon>
        <taxon>Fungi incertae sedis</taxon>
        <taxon>Mucoromycota</taxon>
        <taxon>Glomeromycotina</taxon>
        <taxon>Glomeromycetes</taxon>
        <taxon>Archaeosporales</taxon>
        <taxon>Ambisporaceae</taxon>
        <taxon>Ambispora</taxon>
    </lineage>
</organism>
<dbReference type="AlphaFoldDB" id="A0A9N9G6Y9"/>
<name>A0A9N9G6Y9_9GLOM</name>
<comment type="caution">
    <text evidence="2">The sequence shown here is derived from an EMBL/GenBank/DDBJ whole genome shotgun (WGS) entry which is preliminary data.</text>
</comment>
<dbReference type="InterPro" id="IPR003131">
    <property type="entry name" value="T1-type_BTB"/>
</dbReference>
<protein>
    <submittedName>
        <fullName evidence="2">8922_t:CDS:1</fullName>
    </submittedName>
</protein>
<keyword evidence="3" id="KW-1185">Reference proteome</keyword>
<dbReference type="EMBL" id="CAJVPL010001746">
    <property type="protein sequence ID" value="CAG8585805.1"/>
    <property type="molecule type" value="Genomic_DNA"/>
</dbReference>
<dbReference type="Proteomes" id="UP000789831">
    <property type="component" value="Unassembled WGS sequence"/>
</dbReference>
<gene>
    <name evidence="2" type="ORF">AGERDE_LOCUS8358</name>
</gene>
<dbReference type="Gene3D" id="3.30.710.10">
    <property type="entry name" value="Potassium Channel Kv1.1, Chain A"/>
    <property type="match status" value="1"/>
</dbReference>
<evidence type="ECO:0000259" key="1">
    <source>
        <dbReference type="Pfam" id="PF02214"/>
    </source>
</evidence>